<evidence type="ECO:0000313" key="3">
    <source>
        <dbReference type="EMBL" id="TGN41186.1"/>
    </source>
</evidence>
<dbReference type="GO" id="GO:0000166">
    <property type="term" value="F:nucleotide binding"/>
    <property type="evidence" value="ECO:0007669"/>
    <property type="project" value="InterPro"/>
</dbReference>
<evidence type="ECO:0000259" key="1">
    <source>
        <dbReference type="Pfam" id="PF01408"/>
    </source>
</evidence>
<dbReference type="AlphaFoldDB" id="A0A4Z1CB47"/>
<dbReference type="Gene3D" id="3.30.360.10">
    <property type="entry name" value="Dihydrodipicolinate Reductase, domain 2"/>
    <property type="match status" value="1"/>
</dbReference>
<comment type="caution">
    <text evidence="3">The sequence shown here is derived from an EMBL/GenBank/DDBJ whole genome shotgun (WGS) entry which is preliminary data.</text>
</comment>
<reference evidence="3 4" key="1">
    <citation type="submission" date="2019-04" db="EMBL/GenBank/DDBJ databases">
        <authorList>
            <person name="Park S."/>
            <person name="Yoon J.-H."/>
        </authorList>
    </citation>
    <scope>NUCLEOTIDE SEQUENCE [LARGE SCALE GENOMIC DNA]</scope>
    <source>
        <strain evidence="3 4">HJM-18</strain>
    </source>
</reference>
<protein>
    <submittedName>
        <fullName evidence="3">Gfo/Idh/MocA family oxidoreductase</fullName>
    </submittedName>
</protein>
<dbReference type="PANTHER" id="PTHR46368:SF4">
    <property type="entry name" value="OS10G0403700 PROTEIN"/>
    <property type="match status" value="1"/>
</dbReference>
<organism evidence="3 4">
    <name type="scientific">Marinobacter confluentis</name>
    <dbReference type="NCBI Taxonomy" id="1697557"/>
    <lineage>
        <taxon>Bacteria</taxon>
        <taxon>Pseudomonadati</taxon>
        <taxon>Pseudomonadota</taxon>
        <taxon>Gammaproteobacteria</taxon>
        <taxon>Pseudomonadales</taxon>
        <taxon>Marinobacteraceae</taxon>
        <taxon>Marinobacter</taxon>
    </lineage>
</organism>
<dbReference type="InterPro" id="IPR055170">
    <property type="entry name" value="GFO_IDH_MocA-like_dom"/>
</dbReference>
<evidence type="ECO:0000313" key="4">
    <source>
        <dbReference type="Proteomes" id="UP000298325"/>
    </source>
</evidence>
<feature type="domain" description="Gfo/Idh/MocA-like oxidoreductase N-terminal" evidence="1">
    <location>
        <begin position="55"/>
        <end position="167"/>
    </location>
</feature>
<evidence type="ECO:0000259" key="2">
    <source>
        <dbReference type="Pfam" id="PF22725"/>
    </source>
</evidence>
<proteinExistence type="predicted"/>
<sequence length="397" mass="43258">MVVGLALFEGAIDGDSLCHAPILTLSMVGSGNLHYRIAIKRSLNERTATMENRKVRWGIIGTAEIATKVVAGMHDAENAEAAAVASRSLDKAEAWAKEHRVPQAFGSYEELLADDSIDAVYLPVPTALRNEWIKKAARAGKHVYAEKPLADGIEEAVEVCNENGVQFMDGTMWVHSTRTQDIEKRIANGDIGQVRRVTSAFTFKAPSKEWYEGGNGRTDKSREPMGCFGDQGWYPINAILWSFGYELPEKVQMTSVSKNSIDTITACGGTLWFSGGRMATFDAGCELAHRSQVETVGDAGLIKIDDLVGGQGRSGNFAAYGERFTGSSRYILGDADGKDTEQEVEPCDHVVKLVEKFSNIILTGKLDAQWPKRSLACHRVMSALFESAESDGAVIQL</sequence>
<gene>
    <name evidence="3" type="ORF">E5Q11_01135</name>
</gene>
<dbReference type="SUPFAM" id="SSF55347">
    <property type="entry name" value="Glyceraldehyde-3-phosphate dehydrogenase-like, C-terminal domain"/>
    <property type="match status" value="1"/>
</dbReference>
<dbReference type="Pfam" id="PF01408">
    <property type="entry name" value="GFO_IDH_MocA"/>
    <property type="match status" value="1"/>
</dbReference>
<dbReference type="InterPro" id="IPR036291">
    <property type="entry name" value="NAD(P)-bd_dom_sf"/>
</dbReference>
<accession>A0A4Z1CB47</accession>
<dbReference type="OrthoDB" id="9774191at2"/>
<keyword evidence="4" id="KW-1185">Reference proteome</keyword>
<feature type="domain" description="GFO/IDH/MocA-like oxidoreductase" evidence="2">
    <location>
        <begin position="180"/>
        <end position="302"/>
    </location>
</feature>
<dbReference type="Proteomes" id="UP000298325">
    <property type="component" value="Unassembled WGS sequence"/>
</dbReference>
<dbReference type="InterPro" id="IPR000683">
    <property type="entry name" value="Gfo/Idh/MocA-like_OxRdtase_N"/>
</dbReference>
<dbReference type="Pfam" id="PF22725">
    <property type="entry name" value="GFO_IDH_MocA_C3"/>
    <property type="match status" value="1"/>
</dbReference>
<name>A0A4Z1CB47_9GAMM</name>
<dbReference type="SUPFAM" id="SSF51735">
    <property type="entry name" value="NAD(P)-binding Rossmann-fold domains"/>
    <property type="match status" value="1"/>
</dbReference>
<dbReference type="PANTHER" id="PTHR46368">
    <property type="match status" value="1"/>
</dbReference>
<dbReference type="Gene3D" id="3.40.50.720">
    <property type="entry name" value="NAD(P)-binding Rossmann-like Domain"/>
    <property type="match status" value="1"/>
</dbReference>
<dbReference type="EMBL" id="SRPF01000001">
    <property type="protein sequence ID" value="TGN41186.1"/>
    <property type="molecule type" value="Genomic_DNA"/>
</dbReference>